<evidence type="ECO:0000256" key="1">
    <source>
        <dbReference type="SAM" id="MobiDB-lite"/>
    </source>
</evidence>
<name>A0A0L0EYY8_9EUKA</name>
<evidence type="ECO:0000313" key="2">
    <source>
        <dbReference type="EMBL" id="KNC69599.1"/>
    </source>
</evidence>
<protein>
    <submittedName>
        <fullName evidence="2">Uncharacterized protein</fullName>
    </submittedName>
</protein>
<feature type="compositionally biased region" description="Polar residues" evidence="1">
    <location>
        <begin position="18"/>
        <end position="41"/>
    </location>
</feature>
<sequence>MADPPLIFLNRLGMYSSSKGSLPHSSAYSTTPQLHTSTSGPEYSLPEMTLE</sequence>
<dbReference type="GeneID" id="25918392"/>
<accession>A0A0L0EYY8</accession>
<feature type="non-terminal residue" evidence="2">
    <location>
        <position position="51"/>
    </location>
</feature>
<dbReference type="RefSeq" id="XP_014143501.1">
    <property type="nucleotide sequence ID" value="XM_014288026.1"/>
</dbReference>
<dbReference type="AlphaFoldDB" id="A0A0L0EYY8"/>
<proteinExistence type="predicted"/>
<feature type="region of interest" description="Disordered" evidence="1">
    <location>
        <begin position="18"/>
        <end position="51"/>
    </location>
</feature>
<dbReference type="EMBL" id="KQ254192">
    <property type="protein sequence ID" value="KNC69599.1"/>
    <property type="molecule type" value="Genomic_DNA"/>
</dbReference>
<gene>
    <name evidence="2" type="ORF">SARC_17888</name>
</gene>
<keyword evidence="3" id="KW-1185">Reference proteome</keyword>
<dbReference type="Proteomes" id="UP000054560">
    <property type="component" value="Unassembled WGS sequence"/>
</dbReference>
<evidence type="ECO:0000313" key="3">
    <source>
        <dbReference type="Proteomes" id="UP000054560"/>
    </source>
</evidence>
<organism evidence="2 3">
    <name type="scientific">Sphaeroforma arctica JP610</name>
    <dbReference type="NCBI Taxonomy" id="667725"/>
    <lineage>
        <taxon>Eukaryota</taxon>
        <taxon>Ichthyosporea</taxon>
        <taxon>Ichthyophonida</taxon>
        <taxon>Sphaeroforma</taxon>
    </lineage>
</organism>
<reference evidence="2 3" key="1">
    <citation type="submission" date="2011-02" db="EMBL/GenBank/DDBJ databases">
        <title>The Genome Sequence of Sphaeroforma arctica JP610.</title>
        <authorList>
            <consortium name="The Broad Institute Genome Sequencing Platform"/>
            <person name="Russ C."/>
            <person name="Cuomo C."/>
            <person name="Young S.K."/>
            <person name="Zeng Q."/>
            <person name="Gargeya S."/>
            <person name="Alvarado L."/>
            <person name="Berlin A."/>
            <person name="Chapman S.B."/>
            <person name="Chen Z."/>
            <person name="Freedman E."/>
            <person name="Gellesch M."/>
            <person name="Goldberg J."/>
            <person name="Griggs A."/>
            <person name="Gujja S."/>
            <person name="Heilman E."/>
            <person name="Heiman D."/>
            <person name="Howarth C."/>
            <person name="Mehta T."/>
            <person name="Neiman D."/>
            <person name="Pearson M."/>
            <person name="Roberts A."/>
            <person name="Saif S."/>
            <person name="Shea T."/>
            <person name="Shenoy N."/>
            <person name="Sisk P."/>
            <person name="Stolte C."/>
            <person name="Sykes S."/>
            <person name="White J."/>
            <person name="Yandava C."/>
            <person name="Burger G."/>
            <person name="Gray M.W."/>
            <person name="Holland P.W.H."/>
            <person name="King N."/>
            <person name="Lang F.B.F."/>
            <person name="Roger A.J."/>
            <person name="Ruiz-Trillo I."/>
            <person name="Haas B."/>
            <person name="Nusbaum C."/>
            <person name="Birren B."/>
        </authorList>
    </citation>
    <scope>NUCLEOTIDE SEQUENCE [LARGE SCALE GENOMIC DNA]</scope>
    <source>
        <strain evidence="2 3">JP610</strain>
    </source>
</reference>